<feature type="compositionally biased region" description="Basic and acidic residues" evidence="13">
    <location>
        <begin position="2227"/>
        <end position="2241"/>
    </location>
</feature>
<dbReference type="PANTHER" id="PTHR43775">
    <property type="entry name" value="FATTY ACID SYNTHASE"/>
    <property type="match status" value="1"/>
</dbReference>
<dbReference type="InterPro" id="IPR049552">
    <property type="entry name" value="PKS_DH_N"/>
</dbReference>
<evidence type="ECO:0000256" key="6">
    <source>
        <dbReference type="ARBA" id="ARBA00022679"/>
    </source>
</evidence>
<proteinExistence type="inferred from homology"/>
<dbReference type="InterPro" id="IPR054514">
    <property type="entry name" value="RhiE-like_linker"/>
</dbReference>
<dbReference type="InterPro" id="IPR014030">
    <property type="entry name" value="Ketoacyl_synth_N"/>
</dbReference>
<dbReference type="eggNOG" id="COG1028">
    <property type="taxonomic scope" value="Bacteria"/>
</dbReference>
<evidence type="ECO:0000256" key="5">
    <source>
        <dbReference type="ARBA" id="ARBA00022553"/>
    </source>
</evidence>
<dbReference type="Gene3D" id="3.40.47.10">
    <property type="match status" value="4"/>
</dbReference>
<feature type="region of interest" description="Disordered" evidence="13">
    <location>
        <begin position="5759"/>
        <end position="5798"/>
    </location>
</feature>
<dbReference type="PROSITE" id="PS00606">
    <property type="entry name" value="KS3_1"/>
    <property type="match status" value="4"/>
</dbReference>
<reference evidence="17 18" key="1">
    <citation type="journal article" date="2013" name="Sci. Rep.">
        <title>Extraordinary expansion of a Sorangium cellulosum genome from an alkaline milieu.</title>
        <authorList>
            <person name="Han K."/>
            <person name="Li Z.F."/>
            <person name="Peng R."/>
            <person name="Zhu L.P."/>
            <person name="Zhou T."/>
            <person name="Wang L.G."/>
            <person name="Li S.G."/>
            <person name="Zhang X.B."/>
            <person name="Hu W."/>
            <person name="Wu Z.H."/>
            <person name="Qin N."/>
            <person name="Li Y.Z."/>
        </authorList>
    </citation>
    <scope>NUCLEOTIDE SEQUENCE [LARGE SCALE GENOMIC DNA]</scope>
    <source>
        <strain evidence="17 18">So0157-2</strain>
    </source>
</reference>
<dbReference type="PROSITE" id="PS52019">
    <property type="entry name" value="PKS_MFAS_DH"/>
    <property type="match status" value="2"/>
</dbReference>
<dbReference type="InterPro" id="IPR029045">
    <property type="entry name" value="ClpP/crotonase-like_dom_sf"/>
</dbReference>
<evidence type="ECO:0000256" key="2">
    <source>
        <dbReference type="ARBA" id="ARBA00004792"/>
    </source>
</evidence>
<feature type="compositionally biased region" description="Low complexity" evidence="13">
    <location>
        <begin position="1472"/>
        <end position="1487"/>
    </location>
</feature>
<comment type="function">
    <text evidence="10">Involved in production of the polyketide antibiotic thailandamide.</text>
</comment>
<feature type="active site" description="Proton donor; for dehydratase activity" evidence="11">
    <location>
        <position position="4806"/>
    </location>
</feature>
<dbReference type="eggNOG" id="COG1024">
    <property type="taxonomic scope" value="Bacteria"/>
</dbReference>
<dbReference type="SMART" id="SM00822">
    <property type="entry name" value="PKS_KR"/>
    <property type="match status" value="2"/>
</dbReference>
<dbReference type="InterPro" id="IPR032821">
    <property type="entry name" value="PKS_assoc"/>
</dbReference>
<dbReference type="InterPro" id="IPR020806">
    <property type="entry name" value="PKS_PP-bd"/>
</dbReference>
<dbReference type="GO" id="GO:0006633">
    <property type="term" value="P:fatty acid biosynthetic process"/>
    <property type="evidence" value="ECO:0007669"/>
    <property type="project" value="InterPro"/>
</dbReference>
<dbReference type="InterPro" id="IPR013217">
    <property type="entry name" value="Methyltransf_12"/>
</dbReference>
<dbReference type="InterPro" id="IPR042104">
    <property type="entry name" value="PKS_dehydratase_sf"/>
</dbReference>
<dbReference type="eggNOG" id="COG0236">
    <property type="taxonomic scope" value="Bacteria"/>
</dbReference>
<evidence type="ECO:0000256" key="8">
    <source>
        <dbReference type="ARBA" id="ARBA00023268"/>
    </source>
</evidence>
<evidence type="ECO:0000313" key="18">
    <source>
        <dbReference type="Proteomes" id="UP000014803"/>
    </source>
</evidence>
<feature type="domain" description="Carrier" evidence="14">
    <location>
        <begin position="2757"/>
        <end position="2834"/>
    </location>
</feature>
<dbReference type="Proteomes" id="UP000014803">
    <property type="component" value="Chromosome"/>
</dbReference>
<evidence type="ECO:0000256" key="10">
    <source>
        <dbReference type="ARBA" id="ARBA00054155"/>
    </source>
</evidence>
<dbReference type="Gene3D" id="6.20.390.20">
    <property type="match status" value="1"/>
</dbReference>
<dbReference type="InterPro" id="IPR049490">
    <property type="entry name" value="C883_1060-like_KR_N"/>
</dbReference>
<dbReference type="GO" id="GO:0031177">
    <property type="term" value="F:phosphopantetheine binding"/>
    <property type="evidence" value="ECO:0007669"/>
    <property type="project" value="InterPro"/>
</dbReference>
<dbReference type="Gene3D" id="3.10.129.110">
    <property type="entry name" value="Polyketide synthase dehydratase"/>
    <property type="match status" value="2"/>
</dbReference>
<dbReference type="InterPro" id="IPR036736">
    <property type="entry name" value="ACP-like_sf"/>
</dbReference>
<feature type="region of interest" description="Disordered" evidence="13">
    <location>
        <begin position="2874"/>
        <end position="2896"/>
    </location>
</feature>
<dbReference type="InterPro" id="IPR057326">
    <property type="entry name" value="KR_dom"/>
</dbReference>
<dbReference type="InterPro" id="IPR020807">
    <property type="entry name" value="PKS_DH"/>
</dbReference>
<feature type="region of interest" description="Disordered" evidence="13">
    <location>
        <begin position="5896"/>
        <end position="5936"/>
    </location>
</feature>
<dbReference type="InterPro" id="IPR049551">
    <property type="entry name" value="PKS_DH_C"/>
</dbReference>
<dbReference type="eggNOG" id="COG3321">
    <property type="taxonomic scope" value="Bacteria"/>
</dbReference>
<feature type="compositionally biased region" description="Basic and acidic residues" evidence="13">
    <location>
        <begin position="5759"/>
        <end position="5771"/>
    </location>
</feature>
<dbReference type="Pfam" id="PF08242">
    <property type="entry name" value="Methyltransf_12"/>
    <property type="match status" value="2"/>
</dbReference>
<dbReference type="Gene3D" id="3.40.50.720">
    <property type="entry name" value="NAD(P)-binding Rossmann-like Domain"/>
    <property type="match status" value="2"/>
</dbReference>
<dbReference type="InterPro" id="IPR018376">
    <property type="entry name" value="Enoyl-CoA_hyd/isom_CS"/>
</dbReference>
<evidence type="ECO:0000256" key="11">
    <source>
        <dbReference type="PROSITE-ProRule" id="PRU01363"/>
    </source>
</evidence>
<feature type="active site" description="Proton acceptor; for dehydratase activity" evidence="11">
    <location>
        <position position="4645"/>
    </location>
</feature>
<dbReference type="GO" id="GO:0003857">
    <property type="term" value="F:(3S)-3-hydroxyacyl-CoA dehydrogenase (NAD+) activity"/>
    <property type="evidence" value="ECO:0007669"/>
    <property type="project" value="UniProtKB-EC"/>
</dbReference>
<evidence type="ECO:0000256" key="12">
    <source>
        <dbReference type="RuleBase" id="RU003707"/>
    </source>
</evidence>
<evidence type="ECO:0000313" key="17">
    <source>
        <dbReference type="EMBL" id="AGP33712.1"/>
    </source>
</evidence>
<comment type="catalytic activity">
    <reaction evidence="9">
        <text>a (3S)-3-hydroxyacyl-CoA + NAD(+) = a 3-oxoacyl-CoA + NADH + H(+)</text>
        <dbReference type="Rhea" id="RHEA:22432"/>
        <dbReference type="ChEBI" id="CHEBI:15378"/>
        <dbReference type="ChEBI" id="CHEBI:57318"/>
        <dbReference type="ChEBI" id="CHEBI:57540"/>
        <dbReference type="ChEBI" id="CHEBI:57945"/>
        <dbReference type="ChEBI" id="CHEBI:90726"/>
        <dbReference type="EC" id="1.1.1.35"/>
    </reaction>
</comment>
<keyword evidence="8" id="KW-0511">Multifunctional enzyme</keyword>
<dbReference type="SMART" id="SM00826">
    <property type="entry name" value="PKS_DH"/>
    <property type="match status" value="2"/>
</dbReference>
<dbReference type="SUPFAM" id="SSF52096">
    <property type="entry name" value="ClpP/crotonase"/>
    <property type="match status" value="1"/>
</dbReference>
<evidence type="ECO:0000256" key="7">
    <source>
        <dbReference type="ARBA" id="ARBA00022737"/>
    </source>
</evidence>
<dbReference type="InterPro" id="IPR029063">
    <property type="entry name" value="SAM-dependent_MTases_sf"/>
</dbReference>
<comment type="pathway">
    <text evidence="2">Antibiotic biosynthesis.</text>
</comment>
<organism evidence="17 18">
    <name type="scientific">Sorangium cellulosum So0157-2</name>
    <dbReference type="NCBI Taxonomy" id="1254432"/>
    <lineage>
        <taxon>Bacteria</taxon>
        <taxon>Pseudomonadati</taxon>
        <taxon>Myxococcota</taxon>
        <taxon>Polyangia</taxon>
        <taxon>Polyangiales</taxon>
        <taxon>Polyangiaceae</taxon>
        <taxon>Sorangium</taxon>
    </lineage>
</organism>
<dbReference type="Pfam" id="PF21394">
    <property type="entry name" value="Beta-ketacyl_N"/>
    <property type="match status" value="1"/>
</dbReference>
<feature type="domain" description="Ketosynthase family 3 (KS3)" evidence="15">
    <location>
        <begin position="175"/>
        <end position="614"/>
    </location>
</feature>
<feature type="domain" description="PKS/mFAS DH" evidence="16">
    <location>
        <begin position="812"/>
        <end position="1078"/>
    </location>
</feature>
<dbReference type="Gene3D" id="3.90.226.10">
    <property type="entry name" value="2-enoyl-CoA Hydratase, Chain A, domain 1"/>
    <property type="match status" value="1"/>
</dbReference>
<dbReference type="Pfam" id="PF22336">
    <property type="entry name" value="RhiE-like_linker"/>
    <property type="match status" value="1"/>
</dbReference>
<dbReference type="GO" id="GO:0005737">
    <property type="term" value="C:cytoplasm"/>
    <property type="evidence" value="ECO:0007669"/>
    <property type="project" value="UniProtKB-SubCell"/>
</dbReference>
<feature type="region of interest" description="C-terminal hotdog fold" evidence="11">
    <location>
        <begin position="4746"/>
        <end position="4884"/>
    </location>
</feature>
<dbReference type="InterPro" id="IPR014031">
    <property type="entry name" value="Ketoacyl_synth_C"/>
</dbReference>
<accession>S4XKK3</accession>
<feature type="domain" description="Carrier" evidence="14">
    <location>
        <begin position="1491"/>
        <end position="1568"/>
    </location>
</feature>
<feature type="domain" description="Carrier" evidence="14">
    <location>
        <begin position="3827"/>
        <end position="3903"/>
    </location>
</feature>
<keyword evidence="3" id="KW-0596">Phosphopantetheine</keyword>
<comment type="caution">
    <text evidence="11">Lacks conserved residue(s) required for the propagation of feature annotation.</text>
</comment>
<dbReference type="InterPro" id="IPR001753">
    <property type="entry name" value="Enoyl-CoA_hydra/iso"/>
</dbReference>
<feature type="region of interest" description="Disordered" evidence="13">
    <location>
        <begin position="72"/>
        <end position="171"/>
    </location>
</feature>
<dbReference type="SUPFAM" id="SSF53335">
    <property type="entry name" value="S-adenosyl-L-methionine-dependent methyltransferases"/>
    <property type="match status" value="2"/>
</dbReference>
<feature type="compositionally biased region" description="Low complexity" evidence="13">
    <location>
        <begin position="87"/>
        <end position="104"/>
    </location>
</feature>
<dbReference type="PANTHER" id="PTHR43775:SF37">
    <property type="entry name" value="SI:DKEY-61P9.11"/>
    <property type="match status" value="1"/>
</dbReference>
<dbReference type="InterPro" id="IPR018201">
    <property type="entry name" value="Ketoacyl_synth_AS"/>
</dbReference>
<dbReference type="KEGG" id="scu:SCE1572_03900"/>
<dbReference type="Pfam" id="PF00550">
    <property type="entry name" value="PP-binding"/>
    <property type="match status" value="5"/>
</dbReference>
<dbReference type="InterPro" id="IPR016039">
    <property type="entry name" value="Thiolase-like"/>
</dbReference>
<gene>
    <name evidence="17" type="ORF">SCE1572_03900</name>
</gene>
<dbReference type="Pfam" id="PF00378">
    <property type="entry name" value="ECH_1"/>
    <property type="match status" value="1"/>
</dbReference>
<evidence type="ECO:0000256" key="13">
    <source>
        <dbReference type="SAM" id="MobiDB-lite"/>
    </source>
</evidence>
<dbReference type="SMART" id="SM01294">
    <property type="entry name" value="PKS_PP_betabranch"/>
    <property type="match status" value="4"/>
</dbReference>
<dbReference type="InterPro" id="IPR050091">
    <property type="entry name" value="PKS_NRPS_Biosynth_Enz"/>
</dbReference>
<keyword evidence="4" id="KW-0963">Cytoplasm</keyword>
<keyword evidence="6" id="KW-0808">Transferase</keyword>
<comment type="subcellular location">
    <subcellularLocation>
        <location evidence="1">Cytoplasm</location>
    </subcellularLocation>
</comment>
<evidence type="ECO:0000259" key="15">
    <source>
        <dbReference type="PROSITE" id="PS52004"/>
    </source>
</evidence>
<dbReference type="Pfam" id="PF16197">
    <property type="entry name" value="KAsynt_C_assoc"/>
    <property type="match status" value="3"/>
</dbReference>
<dbReference type="InterPro" id="IPR049900">
    <property type="entry name" value="PKS_mFAS_DH"/>
</dbReference>
<feature type="region of interest" description="N-terminal hotdog fold" evidence="11">
    <location>
        <begin position="812"/>
        <end position="930"/>
    </location>
</feature>
<dbReference type="Gene3D" id="1.10.1200.10">
    <property type="entry name" value="ACP-like"/>
    <property type="match status" value="5"/>
</dbReference>
<dbReference type="GO" id="GO:0004312">
    <property type="term" value="F:fatty acid synthase activity"/>
    <property type="evidence" value="ECO:0007669"/>
    <property type="project" value="TreeGrafter"/>
</dbReference>
<dbReference type="FunFam" id="3.40.47.10:FF:000019">
    <property type="entry name" value="Polyketide synthase type I"/>
    <property type="match status" value="3"/>
</dbReference>
<dbReference type="SMART" id="SM00823">
    <property type="entry name" value="PKS_PP"/>
    <property type="match status" value="5"/>
</dbReference>
<dbReference type="SUPFAM" id="SSF51735">
    <property type="entry name" value="NAD(P)-binding Rossmann-fold domains"/>
    <property type="match status" value="3"/>
</dbReference>
<dbReference type="InterPro" id="IPR036291">
    <property type="entry name" value="NAD(P)-bd_dom_sf"/>
</dbReference>
<dbReference type="PROSITE" id="PS50075">
    <property type="entry name" value="CARRIER"/>
    <property type="match status" value="4"/>
</dbReference>
<evidence type="ECO:0000259" key="16">
    <source>
        <dbReference type="PROSITE" id="PS52019"/>
    </source>
</evidence>
<feature type="compositionally biased region" description="Low complexity" evidence="13">
    <location>
        <begin position="5896"/>
        <end position="5911"/>
    </location>
</feature>
<dbReference type="STRING" id="1254432.SCE1572_03900"/>
<feature type="domain" description="Ketosynthase family 3 (KS3)" evidence="15">
    <location>
        <begin position="1618"/>
        <end position="2042"/>
    </location>
</feature>
<dbReference type="PROSITE" id="PS00166">
    <property type="entry name" value="ENOYL_COA_HYDRATASE"/>
    <property type="match status" value="1"/>
</dbReference>
<feature type="compositionally biased region" description="Low complexity" evidence="13">
    <location>
        <begin position="3917"/>
        <end position="3942"/>
    </location>
</feature>
<dbReference type="Gene3D" id="1.10.1240.100">
    <property type="match status" value="4"/>
</dbReference>
<comment type="similarity">
    <text evidence="12">Belongs to the enoyl-CoA hydratase/isomerase family.</text>
</comment>
<feature type="compositionally biased region" description="Low complexity" evidence="13">
    <location>
        <begin position="5772"/>
        <end position="5798"/>
    </location>
</feature>
<dbReference type="EMBL" id="CP003969">
    <property type="protein sequence ID" value="AGP33712.1"/>
    <property type="molecule type" value="Genomic_DNA"/>
</dbReference>
<dbReference type="PATRIC" id="fig|1254432.3.peg.859"/>
<dbReference type="CDD" id="cd08953">
    <property type="entry name" value="KR_2_SDR_x"/>
    <property type="match status" value="2"/>
</dbReference>
<dbReference type="InterPro" id="IPR013968">
    <property type="entry name" value="PKS_KR"/>
</dbReference>
<feature type="region of interest" description="N-terminal hotdog fold" evidence="11">
    <location>
        <begin position="4613"/>
        <end position="4732"/>
    </location>
</feature>
<dbReference type="Pfam" id="PF08659">
    <property type="entry name" value="KR"/>
    <property type="match status" value="2"/>
</dbReference>
<evidence type="ECO:0000256" key="4">
    <source>
        <dbReference type="ARBA" id="ARBA00022490"/>
    </source>
</evidence>
<dbReference type="CDD" id="cd02440">
    <property type="entry name" value="AdoMet_MTases"/>
    <property type="match status" value="2"/>
</dbReference>
<dbReference type="SUPFAM" id="SSF53901">
    <property type="entry name" value="Thiolase-like"/>
    <property type="match status" value="4"/>
</dbReference>
<feature type="domain" description="Ketosynthase family 3 (KS3)" evidence="15">
    <location>
        <begin position="2903"/>
        <end position="3331"/>
    </location>
</feature>
<feature type="region of interest" description="C-terminal hotdog fold" evidence="11">
    <location>
        <begin position="945"/>
        <end position="1078"/>
    </location>
</feature>
<dbReference type="InterPro" id="IPR006162">
    <property type="entry name" value="Ppantetheine_attach_site"/>
</dbReference>
<evidence type="ECO:0000256" key="9">
    <source>
        <dbReference type="ARBA" id="ARBA00049556"/>
    </source>
</evidence>
<feature type="domain" description="PKS/mFAS DH" evidence="16">
    <location>
        <begin position="4613"/>
        <end position="4884"/>
    </location>
</feature>
<dbReference type="CDD" id="cd06558">
    <property type="entry name" value="crotonase-like"/>
    <property type="match status" value="1"/>
</dbReference>
<dbReference type="HOGENOM" id="CLU_222993_0_0_7"/>
<dbReference type="SMART" id="SM00825">
    <property type="entry name" value="PKS_KS"/>
    <property type="match status" value="4"/>
</dbReference>
<feature type="region of interest" description="Disordered" evidence="13">
    <location>
        <begin position="2220"/>
        <end position="2241"/>
    </location>
</feature>
<dbReference type="Gene3D" id="3.40.50.150">
    <property type="entry name" value="Vaccinia Virus protein VP39"/>
    <property type="match status" value="2"/>
</dbReference>
<dbReference type="InterPro" id="IPR009081">
    <property type="entry name" value="PP-bd_ACP"/>
</dbReference>
<sequence length="5967" mass="637190">MAAEILKLDIDEVNLRQPVVDYGLNSVLATEFIERFERRFGIRLAPTVFFEYQDLHSLANHLVERYPDRIERALDTDRSTPKPAPPRGTGTANGAAASDASALGRTRHAQPSASGAGAPMSDLEALWGGEGQETTPGELASADAPTPDAGERAPAGAAPSQRGEHAPVGAAPSQRDDVAVIGLCAVLPASADIEAFWAHLLAGDTLITRIPAERITAGTYHPAPIGGGRRSDVAWGAFLDGVDAFDAAFFGITPREAELMDPQQRLFLQTVWHVIEDAGYDPRGLANSRTGVFVGVATTDYLDLAMEAGVAPDAYMATGLAHSILANRVSFLLGLSGPSEPVNTACSSSLVAIHRAVESIRAGECDMAIAGGVNLILHSRVSDAFQRAGMLSPTGRCNAFAAGADGFVRGEGVGAVLLKPLRKARADGDPIRGVIRGSAINHNGRSGTLIAPRLDAQVDVLLRAYMNAGVDPSTVGLIEAYGIGADLADQVEILALKRAFDELYQRWGLPAPKRPHCAIGSVKTNVGSLETASGMASLAKVLLAMKHAQLPRNANASASAINPHIDLSGSPFYLLDRTTAWPSSVDPRAERAPRRAGISAFGYGGVNAHVVVEEPDAPEAMVNAEAGPRILVLSARTEERLRVYASRLARSLRRDIETGSAPALRDLAFTLQVSRASWECRAAAVVRDLASALDALDAIASGEARTAGVLLGEVPKRTVKSAVTDPSSAEQEEHAALVADRQWKALARRWVEGESVAWTRLYADEPAPRRVSLPGYPFDGRRHWLFERGEAGRLKPKDEGARVGEGAIQDAHRGDASASGGAAQVDESRELLRTVYRAEDTARRGHTVRGVGVVPASTLIERTFAAASALSAARCALERIVFLRPVSCARGEVSVRVVAAQRERGWEFEIQDDPGAVYARGVIALGEGGPMPQPLPLDEIEQRCADELSATQLYRALSDAGIEYSLDLRALTRVGRGPGEALGRYRVDRASPAPEALLGAVFEGAIQTLAAVLSTTSSRMVFSLGRVEVWRGPGRSGWTYAQRTSDERFDVIVTDDVGAICIRLLDVALRAPAVSAREEAADGAEPLAAPSSLQAALSPARSRLGAVDAAAHVGALAKLESFAQRLLLHALRGAGIDPSREGVDRDAIRRALGVTPARERLLSALLNAVRTANAPAAEHAWDPALEAERLAAESPSIAAHLAFLTRCAAHLVAVLRGEVTPTEVVFPGGSSHLVEAVYGDSPLTVPFNEAVATAVRTFVAQRASAESPDRRVRIIEVGAGTGGTSVPVLEAIEPWRRSVEYVYTDISRGLLRRAEERIGATRSFVRFAVLDIEQDIEQQGFQAGRFDVVIAANVLHATRDIEQAVGHARDLLGPGGWLVVSEATSPQLFLTMTFGLLDGWWRSEDDRRSPDGPLLGLGGWQELFRDLGFSAVSALTAPAPGGAEPHQAVLIAESDGRIARPSAPRPAEARQPHAAARAGRQAVGPRARGPEAAEPIVRELVAQICAALRMKPDDVDVHQPFADYGVDSIIAVELVERVNRILGTKVFPTALFEHNNILALAARLAEELADAPHTGAVGAGAGAVAPADVGGPGVASDTAIATQAGGNAARATGAKAPDGLIAVIGMSGRFPGARNLAEFWRLLASGTCAIRKAPKERWAAEEIFDPDPDRLDRSYCVEGGFLDDVDLFDAAFFGISGREAELTDPQHRLFLEEAYAALEDAGYATESIRGARCSVFVGAGAGDYLNRMLELRLPKGAQAFWGNTASVLASRLSYFLDMKGVSLAVDTACSSSLVAVHLACQSLLDGESDLAIAGGAFLNVTPNFHILASNARMLSPVGRCKAFSADADGFVPGEGVGAVVLKRLDAALRDGDCIHGVILGSAVNQDGRTNGIIAPSVESQAALLRDVYDRNGIDPATITYVEAHGTGTRLGDPIEVEGLTRAFRQSTDAQGYCALGSVKTNIGHAATAAGIAGLLKGLLCLRHGQIPPSLHFSAPNPAIDFGASPFFVNTELREWSRDRRPRRMTVSSFGFGGTNAHLVLAEPPERPLRPAARKPAAYVVPLSAKHPDALCRRISDLGRWLKGQALLHDLRDVVHTLQRRRSHHAHRAAFVVRDAQELLEAIRAVEQEGRHPRALTSEGRGSVTGLRRSLDELAASLCRELGDGALPPDEQDKKSVALAELYVVGTDIDWERAYPDEGRAVSLPTYPFVRQRFWAEPPAEALPRAAEAPRPRPPATDDGRRVAYFGPRWDRAPLQIATARAWQGGDLVVFDLDAQLVREQRARGLDGARRILWVRPGARFDISAPDAIAVDPSSPDDYRQLWAHLAGPGSAPAALVLLWPWRLSARAGADAGDVERALAHGIRAIELLARAMCGAPPAAETRLVLVHRGDLEVRAGDQPLGEAAAAYGRSLRPLLPQVRFLSLMLPGDLDERRLADLLDRELSDAGGDPHREVAYDGGERYVRGLGPAEPIPSEDGAALRERGHYLITGGAGGLGRIFARHLARRCQARLLLLGRSPLDERLRAELTSLEELGAEIMYHQADVTRARDLEGALAEAKRRFGPLHGVIHAAGVITGRLLTDKSHAEFEATLRPKIAGTPAIDAVTAGEPLDFFVAFSSASSWLGDMGQGDYAVANRFMDAYCLHREGLRRRGLRRGRSVSIAWPLWRDGGMRFAPDLEQRYLRSSGLTLVEERHGIEAFEAILAGGPVQVMPLVGDLSLLAPILGLSAPRAKPSFNAAAVDGVAREAPAGGRGGAAGPAREQIEADLRKSIAAHFKVNIGELELDDHLGALGFDSLMLTELADRMSRRYGVEVLPTVFFSHNTVRSLAAHLVEAFGPGLRLEESPPQAARGAEVSASPLEAPLAAAGEAPVGREAPAVREAPSGAPGSEPSAIGRARQGSDIDGNAIAIVGMSGVFPGARDLDELWEHLVAERDLITEVPPERWDWRAHFGAERGQSTSRWGGFIADVDRFDAAFFRISPLEAKLMDPQQRLFLEHAWKAIESSGHRASELAGRAVGVFAGVQFNDYQMLLSSRADYRAQVITGNAHTMVANRVSYALDLHGPSEAIDTACSASLVALNRAVRALRAGECEAALVGGVSLMLAPSTMIGASQLEVLSPRGRCRTLDAGADGFVKGEGVGVLFLKPLSAALADGDPIHAILRGAAVNHGGRAHSLTAPNADAQAALLQAAYKDAGVAPETVTYIELHGTGTKLGDPVEVEGLKKAFGRTSAAGAGPTCGLGSVKANIGHLEPAAGIAGVIKVVLSMRHGVLPGNPHLVELNPYLQIEGTPFYAVERMRPWQRLADPGGSPVPRRAGVSSFGFGGANAHVVLEEHVQTPAASASGRAGPELILLSAREEERLRDAVAALAAYLERRRARGGEALPSLRDIAFTLALGREELEWRLALAAGTHEELIEKLRAALGADPSCPGVHRGHVSRRTLPAESDGAAALHALAERDLDTLARLWTGGARIALPALFEGEPRPRRVSIPTYPFRGPRYWFDTSSSVDRGRSDGDGKPELAPAADPTFAEVWERRARSYQGDEVTLKVVDGSIAWIEMNDVTHRNMFSEGLVLGLLARFREIQGRADIKAVVLAGGGNVFMMGGTEDGLIDIADGNAKYSDLPFLYEGLLRCEVPVIAAMQGHALGAGLCFGLYADVVVMAEEAIYGANFMSYGFTPGLGATYILAERFGNPLATEMMYVARSFTGRELKERRSSPIFRPAAEVHAEALAIARRLADKPRESLVILKQELAGRTLAALPRVIAAEIEMHRQTFAIPEVRERIREHFAKASLQPIAAAGQPAAPEVSASAAAAAAPALSTAAPPASVAADAITAILRRLRSVLSDALQIEDEVDAELPFQEMGVDSISGVEIIRDINRTFGLNLEAIALYDHPTLNALAERVRAELVKAGRPLLGELSGQEAAAPPASHAAASSEQATPAEPARSAVALPPSALATPAAPTAAAAAGVAEIDVEHAGTTVAKAVSSERASAERAASIDGGATVTTAADVAIIGMAGRFPGAPDRDRFWHNLAHGVDSVTEVPPERFDVARVFDPDPRAAGRTYCKWGGFLTDIDRFDAEFFHVSPKEAEMMAPEQRLFLEESWRALEDAGYSDRRLAGSRCGVFVGASARDYVERARGRKTAHALTGLSNSVLAARIAYHLDLKGPAIAVDTACSSSLVAIWLACQSLLAGECTMAIAGGVTLMLSPDFLIVSSNASVLSPTGKCATFSSAADGIVMSEGVGVVVLKPLARALADRDHIHAVIKAVGANQDGKTNGISAPSARSQTVLELDVYRRAGIDPDQISYVEAHGTGTPLGDPIELKALKDAFSAYSAERARCPIGSVKTNIGHANMAAGVASVIKVALAMRNRQIPPSLHFGEPNPHIDFGSSPFYVNTALTPWERRSDGPRLAALSSFGFSGTNAHAVLAEPPAPERHGARSRPHLVVLSAKSEAALRRRLEDLFGWLGRQGDDLWLGDVSFTLGAGRSHFELRSAFVVRDPGELRASLEAALAGKAQPHARRGDVPSDHAKVREARARGARAQDACARAEGSEDRRRQALLEMAEAYVGGYDPDWEAIFADEDALRIPLPTYPFQGERYWIDDEEQRSSAPAAHAASHPLIDGADWRGSLGEGLVFRKTFSPDDPVVRDHRVQGQAILPAVAYLELVLAALAAAGAEAAWALRRVRWLRPLAVGDLVEVQVRLRDDKGQIRFEVTSGKSEERHVHAQGDLCAADPAPPRSVDLDGIRRRCARRLAHDEIYAQYAALGIVYQGDYQALAEVSGNRREALGVLRLPAEAEGRERYRLDPALADAALQAISGFVLDAQEGQALLPFSAEEVEVYRPVGAGGFSYLELAGERRFHVTLLDLEGNVCAVLRDISLRPWRDPLADFFYTPRWVEQPHAEALPQQRAAMRSVLVIHADERLGLKESVAALHPGAVIAEVVVGARHRRRAPDSVEIPAEDPKGYTAALEDLLTRVGSIDCIYFLASLLPPGRSAGDLREVQERSVIALFRLIKGLIDAGLQREPLRLAVATNDVHPVTGKEALDARAAGVHGLTKAISKELSGWDVSCVDVSLEGVRPAAGPDPWGALLAELSREPRQRGGEDVAVRDGRRFVRAIEKVTLAPRPEAPLRRGGVYLILGGAKGIGLALSRDLAARFSARLVWIGRSPLDAERRRDMDEIRRAGGEVLYLQADATDRRAMDEAIQRARQRFGRIDGAVHSAIVLEDRSLLRMTEGELRAVLGPKVDGAVNLVEALAGDALDFLVFFSSAQSFAGSAGQGNYAAASTFEDAFAHAVARRAPFPVRIINWGYWGTVGIVANAEVATRMSAMGIGSIRPEEGAEAFRRILAHDLVQVMAIRADKRVGERLDLLQSDGSEGRDGGRGPAAPPSWVDRVVERTVLPAIDAGVVQRYEAAATAIERLTARMLWQTLVQAGALPPGPAHLRRDELRERLRVLEGYRRLFDASLDVLARAGYLRLAGDAVEVLRAPDGAEPRLEEARVRILEEHPEARAAVSLLDVCVDAFPAVVSGEKDHMAVLFPGGGMSRVEGIYRGNAVIDYFNRVTASAVEAYVRARLADDPSGTVRILEVGAGTGGTTAFVLEALKPHAAAVRYLYTDVSRGFAEFGRSRFAAAYPFVEFEVVDAERASLTPVVQPGTVDVVLASNAIHATRRIGRTLGEIRALLRPGGLLVLNEGCRRRDFATLTFGLTSGWWLYEDERLPWAPLLSVAGWERVLRESGFSATRALALPGVRPEDAAQVVLVSERDPASPRQEEARPAVAPATAARGAEPAGEPARPAASAAVSDKGLHGRALEYVTRVLGEVLKSDGAKIRPDATLERYGIDSLISQEINARFERDLGPLPATMLFEHNTAERLSAYLLAEHRGALARVLGLTSGEAAAAHEGAADQGRGARADATPPEPRGGGGQYARDSAAPSGDVRRRIAQLSDQQVESLLNSLIHTNPTLNGGRSRW</sequence>
<dbReference type="eggNOG" id="COG2226">
    <property type="taxonomic scope" value="Bacteria"/>
</dbReference>
<feature type="domain" description="Ketosynthase family 3 (KS3)" evidence="15">
    <location>
        <begin position="4003"/>
        <end position="4425"/>
    </location>
</feature>
<name>S4XKK3_SORCE</name>
<feature type="region of interest" description="Disordered" evidence="13">
    <location>
        <begin position="3916"/>
        <end position="3942"/>
    </location>
</feature>
<dbReference type="PROSITE" id="PS00012">
    <property type="entry name" value="PHOSPHOPANTETHEINE"/>
    <property type="match status" value="3"/>
</dbReference>
<dbReference type="NCBIfam" id="NF005496">
    <property type="entry name" value="PRK07110.1"/>
    <property type="match status" value="1"/>
</dbReference>
<evidence type="ECO:0000256" key="1">
    <source>
        <dbReference type="ARBA" id="ARBA00004496"/>
    </source>
</evidence>
<dbReference type="Pfam" id="PF02801">
    <property type="entry name" value="Ketoacyl-synt_C"/>
    <property type="match status" value="4"/>
</dbReference>
<evidence type="ECO:0000259" key="14">
    <source>
        <dbReference type="PROSITE" id="PS50075"/>
    </source>
</evidence>
<dbReference type="Pfam" id="PF14765">
    <property type="entry name" value="PS-DH"/>
    <property type="match status" value="2"/>
</dbReference>
<dbReference type="Pfam" id="PF00109">
    <property type="entry name" value="ketoacyl-synt"/>
    <property type="match status" value="4"/>
</dbReference>
<feature type="domain" description="Carrier" evidence="14">
    <location>
        <begin position="1"/>
        <end position="66"/>
    </location>
</feature>
<evidence type="ECO:0000256" key="3">
    <source>
        <dbReference type="ARBA" id="ARBA00022450"/>
    </source>
</evidence>
<dbReference type="GO" id="GO:0004315">
    <property type="term" value="F:3-oxoacyl-[acyl-carrier-protein] synthase activity"/>
    <property type="evidence" value="ECO:0007669"/>
    <property type="project" value="InterPro"/>
</dbReference>
<dbReference type="SUPFAM" id="SSF47336">
    <property type="entry name" value="ACP-like"/>
    <property type="match status" value="5"/>
</dbReference>
<dbReference type="CDD" id="cd00833">
    <property type="entry name" value="PKS"/>
    <property type="match status" value="4"/>
</dbReference>
<keyword evidence="5" id="KW-0597">Phosphoprotein</keyword>
<feature type="region of interest" description="Disordered" evidence="13">
    <location>
        <begin position="1460"/>
        <end position="1491"/>
    </location>
</feature>
<protein>
    <submittedName>
        <fullName evidence="17">Uncharacterized protein</fullName>
    </submittedName>
</protein>
<dbReference type="PROSITE" id="PS52004">
    <property type="entry name" value="KS3_2"/>
    <property type="match status" value="4"/>
</dbReference>
<dbReference type="Pfam" id="PF21089">
    <property type="entry name" value="PKS_DH_N"/>
    <property type="match status" value="1"/>
</dbReference>
<keyword evidence="7" id="KW-0677">Repeat</keyword>
<dbReference type="InterPro" id="IPR020841">
    <property type="entry name" value="PKS_Beta-ketoAc_synthase_dom"/>
</dbReference>